<dbReference type="Gene3D" id="3.30.1150.10">
    <property type="match status" value="1"/>
</dbReference>
<gene>
    <name evidence="6" type="ordered locus">Dret_0914</name>
</gene>
<evidence type="ECO:0000313" key="7">
    <source>
        <dbReference type="Proteomes" id="UP000001052"/>
    </source>
</evidence>
<reference evidence="6 7" key="2">
    <citation type="journal article" date="2010" name="Stand. Genomic Sci.">
        <title>Complete genome sequence of Desulfohalobium retbaense type strain (HR(100)).</title>
        <authorList>
            <person name="Spring S."/>
            <person name="Nolan M."/>
            <person name="Lapidus A."/>
            <person name="Glavina Del Rio T."/>
            <person name="Copeland A."/>
            <person name="Tice H."/>
            <person name="Cheng J.F."/>
            <person name="Lucas S."/>
            <person name="Land M."/>
            <person name="Chen F."/>
            <person name="Bruce D."/>
            <person name="Goodwin L."/>
            <person name="Pitluck S."/>
            <person name="Ivanova N."/>
            <person name="Mavromatis K."/>
            <person name="Mikhailova N."/>
            <person name="Pati A."/>
            <person name="Chen A."/>
            <person name="Palaniappan K."/>
            <person name="Hauser L."/>
            <person name="Chang Y.J."/>
            <person name="Jeffries C.D."/>
            <person name="Munk C."/>
            <person name="Kiss H."/>
            <person name="Chain P."/>
            <person name="Han C."/>
            <person name="Brettin T."/>
            <person name="Detter J.C."/>
            <person name="Schuler E."/>
            <person name="Goker M."/>
            <person name="Rohde M."/>
            <person name="Bristow J."/>
            <person name="Eisen J.A."/>
            <person name="Markowitz V."/>
            <person name="Hugenholtz P."/>
            <person name="Kyrpides N.C."/>
            <person name="Klenk H.P."/>
        </authorList>
    </citation>
    <scope>NUCLEOTIDE SEQUENCE [LARGE SCALE GENOMIC DNA]</scope>
    <source>
        <strain evidence="6 7">DSM 5692</strain>
    </source>
</reference>
<evidence type="ECO:0000313" key="6">
    <source>
        <dbReference type="EMBL" id="ACV68205.1"/>
    </source>
</evidence>
<dbReference type="OrthoDB" id="5459717at2"/>
<evidence type="ECO:0000256" key="3">
    <source>
        <dbReference type="ARBA" id="ARBA00022989"/>
    </source>
</evidence>
<dbReference type="InterPro" id="IPR006260">
    <property type="entry name" value="TonB/TolA_C"/>
</dbReference>
<dbReference type="EMBL" id="CP001734">
    <property type="protein sequence ID" value="ACV68205.1"/>
    <property type="molecule type" value="Genomic_DNA"/>
</dbReference>
<evidence type="ECO:0000256" key="2">
    <source>
        <dbReference type="ARBA" id="ARBA00022692"/>
    </source>
</evidence>
<dbReference type="InterPro" id="IPR037682">
    <property type="entry name" value="TonB_C"/>
</dbReference>
<dbReference type="GO" id="GO:0055085">
    <property type="term" value="P:transmembrane transport"/>
    <property type="evidence" value="ECO:0007669"/>
    <property type="project" value="InterPro"/>
</dbReference>
<evidence type="ECO:0000256" key="4">
    <source>
        <dbReference type="ARBA" id="ARBA00023136"/>
    </source>
</evidence>
<feature type="domain" description="TonB C-terminal" evidence="5">
    <location>
        <begin position="82"/>
        <end position="174"/>
    </location>
</feature>
<sequence length="174" mass="19161">MDERHCWVALLLLSCVLHGLVLDLDLFRIPSVAQKGDPVSLETVPPHQQTSDALALTAEMPATEADKPHQSAADKRRSLLAQYVHKVRQRIERHKFPPTAGNCSDLIGKAKYAFTITGEGCFTNVHLIHSSGVARLDKTALLAIRRASGEVKRPPVTGSRPLFLQVTVKYQHGL</sequence>
<keyword evidence="2" id="KW-0812">Transmembrane</keyword>
<dbReference type="AlphaFoldDB" id="C8X1A8"/>
<keyword evidence="4" id="KW-0472">Membrane</keyword>
<dbReference type="PROSITE" id="PS51257">
    <property type="entry name" value="PROKAR_LIPOPROTEIN"/>
    <property type="match status" value="1"/>
</dbReference>
<name>C8X1A8_DESRD</name>
<protein>
    <submittedName>
        <fullName evidence="6">TonB family protein</fullName>
    </submittedName>
</protein>
<proteinExistence type="predicted"/>
<keyword evidence="7" id="KW-1185">Reference proteome</keyword>
<dbReference type="PROSITE" id="PS52015">
    <property type="entry name" value="TONB_CTD"/>
    <property type="match status" value="1"/>
</dbReference>
<dbReference type="NCBIfam" id="TIGR01352">
    <property type="entry name" value="tonB_Cterm"/>
    <property type="match status" value="1"/>
</dbReference>
<accession>C8X1A8</accession>
<dbReference type="RefSeq" id="WP_015751363.1">
    <property type="nucleotide sequence ID" value="NC_013223.1"/>
</dbReference>
<dbReference type="Pfam" id="PF13103">
    <property type="entry name" value="TonB_2"/>
    <property type="match status" value="1"/>
</dbReference>
<dbReference type="eggNOG" id="COG0810">
    <property type="taxonomic scope" value="Bacteria"/>
</dbReference>
<dbReference type="GO" id="GO:0016020">
    <property type="term" value="C:membrane"/>
    <property type="evidence" value="ECO:0007669"/>
    <property type="project" value="UniProtKB-SubCell"/>
</dbReference>
<dbReference type="Proteomes" id="UP000001052">
    <property type="component" value="Chromosome"/>
</dbReference>
<evidence type="ECO:0000256" key="1">
    <source>
        <dbReference type="ARBA" id="ARBA00004167"/>
    </source>
</evidence>
<keyword evidence="3" id="KW-1133">Transmembrane helix</keyword>
<organism evidence="6 7">
    <name type="scientific">Desulfohalobium retbaense (strain ATCC 49708 / DSM 5692 / JCM 16813 / HR100)</name>
    <dbReference type="NCBI Taxonomy" id="485915"/>
    <lineage>
        <taxon>Bacteria</taxon>
        <taxon>Pseudomonadati</taxon>
        <taxon>Thermodesulfobacteriota</taxon>
        <taxon>Desulfovibrionia</taxon>
        <taxon>Desulfovibrionales</taxon>
        <taxon>Desulfohalobiaceae</taxon>
        <taxon>Desulfohalobium</taxon>
    </lineage>
</organism>
<comment type="subcellular location">
    <subcellularLocation>
        <location evidence="1">Membrane</location>
        <topology evidence="1">Single-pass membrane protein</topology>
    </subcellularLocation>
</comment>
<dbReference type="SUPFAM" id="SSF74653">
    <property type="entry name" value="TolA/TonB C-terminal domain"/>
    <property type="match status" value="1"/>
</dbReference>
<dbReference type="HOGENOM" id="CLU_1530154_0_0_7"/>
<dbReference type="STRING" id="485915.Dret_0914"/>
<reference evidence="7" key="1">
    <citation type="submission" date="2009-09" db="EMBL/GenBank/DDBJ databases">
        <title>The complete chromosome of Desulfohalobium retbaense DSM 5692.</title>
        <authorList>
            <consortium name="US DOE Joint Genome Institute (JGI-PGF)"/>
            <person name="Lucas S."/>
            <person name="Copeland A."/>
            <person name="Lapidus A."/>
            <person name="Glavina del Rio T."/>
            <person name="Dalin E."/>
            <person name="Tice H."/>
            <person name="Bruce D."/>
            <person name="Goodwin L."/>
            <person name="Pitluck S."/>
            <person name="Kyrpides N."/>
            <person name="Mavromatis K."/>
            <person name="Ivanova N."/>
            <person name="Mikhailova N."/>
            <person name="Munk A.C."/>
            <person name="Brettin T."/>
            <person name="Detter J.C."/>
            <person name="Han C."/>
            <person name="Tapia R."/>
            <person name="Larimer F."/>
            <person name="Land M."/>
            <person name="Hauser L."/>
            <person name="Markowitz V."/>
            <person name="Cheng J.-F."/>
            <person name="Hugenholtz P."/>
            <person name="Woyke T."/>
            <person name="Wu D."/>
            <person name="Spring S."/>
            <person name="Klenk H.-P."/>
            <person name="Eisen J.A."/>
        </authorList>
    </citation>
    <scope>NUCLEOTIDE SEQUENCE [LARGE SCALE GENOMIC DNA]</scope>
    <source>
        <strain evidence="7">DSM 5692</strain>
    </source>
</reference>
<dbReference type="KEGG" id="drt:Dret_0914"/>
<evidence type="ECO:0000259" key="5">
    <source>
        <dbReference type="PROSITE" id="PS52015"/>
    </source>
</evidence>